<keyword evidence="2" id="KW-1185">Reference proteome</keyword>
<reference evidence="1" key="1">
    <citation type="submission" date="2023-04" db="EMBL/GenBank/DDBJ databases">
        <title>A chromosome-level genome assembly of the parasitoid wasp Eretmocerus hayati.</title>
        <authorList>
            <person name="Zhong Y."/>
            <person name="Liu S."/>
            <person name="Liu Y."/>
        </authorList>
    </citation>
    <scope>NUCLEOTIDE SEQUENCE</scope>
    <source>
        <strain evidence="1">ZJU_SS_LIU_2023</strain>
    </source>
</reference>
<dbReference type="Proteomes" id="UP001239111">
    <property type="component" value="Chromosome 3"/>
</dbReference>
<name>A0ACC2NDY1_9HYME</name>
<comment type="caution">
    <text evidence="1">The sequence shown here is derived from an EMBL/GenBank/DDBJ whole genome shotgun (WGS) entry which is preliminary data.</text>
</comment>
<protein>
    <submittedName>
        <fullName evidence="1">Uncharacterized protein</fullName>
    </submittedName>
</protein>
<dbReference type="EMBL" id="CM056743">
    <property type="protein sequence ID" value="KAJ8669106.1"/>
    <property type="molecule type" value="Genomic_DNA"/>
</dbReference>
<evidence type="ECO:0000313" key="2">
    <source>
        <dbReference type="Proteomes" id="UP001239111"/>
    </source>
</evidence>
<gene>
    <name evidence="1" type="ORF">QAD02_000365</name>
</gene>
<organism evidence="1 2">
    <name type="scientific">Eretmocerus hayati</name>
    <dbReference type="NCBI Taxonomy" id="131215"/>
    <lineage>
        <taxon>Eukaryota</taxon>
        <taxon>Metazoa</taxon>
        <taxon>Ecdysozoa</taxon>
        <taxon>Arthropoda</taxon>
        <taxon>Hexapoda</taxon>
        <taxon>Insecta</taxon>
        <taxon>Pterygota</taxon>
        <taxon>Neoptera</taxon>
        <taxon>Endopterygota</taxon>
        <taxon>Hymenoptera</taxon>
        <taxon>Apocrita</taxon>
        <taxon>Proctotrupomorpha</taxon>
        <taxon>Chalcidoidea</taxon>
        <taxon>Aphelinidae</taxon>
        <taxon>Aphelininae</taxon>
        <taxon>Eretmocerus</taxon>
    </lineage>
</organism>
<accession>A0ACC2NDY1</accession>
<sequence>MISVKLVLALAVFAVDLQEILGHGKLMRPIARASRWRDDRFNESEPHYEDNQLYCGGIGVYTSNGYKCGVCGDPYNQPSPRENENTGKYGNGIIVETYRKGQQIKANVSLDTNHKGYFKFALCPLSKKQPIETEECFKKYPLKLTNGSRLRPIKRWEQGFILIDLNLPKNLTCEHCSFRWHYRSGNNWHPCRDGAGRTGCSLNHEVFRGCADIRII</sequence>
<evidence type="ECO:0000313" key="1">
    <source>
        <dbReference type="EMBL" id="KAJ8669106.1"/>
    </source>
</evidence>
<proteinExistence type="predicted"/>